<evidence type="ECO:0000256" key="1">
    <source>
        <dbReference type="SAM" id="MobiDB-lite"/>
    </source>
</evidence>
<dbReference type="EMBL" id="JAUUTY010000005">
    <property type="protein sequence ID" value="KAK1630576.1"/>
    <property type="molecule type" value="Genomic_DNA"/>
</dbReference>
<keyword evidence="2" id="KW-0812">Transmembrane</keyword>
<protein>
    <submittedName>
        <fullName evidence="3">Uncharacterized protein</fullName>
    </submittedName>
</protein>
<accession>A0AAD8RRL5</accession>
<gene>
    <name evidence="3" type="ORF">QYE76_004891</name>
</gene>
<feature type="region of interest" description="Disordered" evidence="1">
    <location>
        <begin position="161"/>
        <end position="184"/>
    </location>
</feature>
<dbReference type="AlphaFoldDB" id="A0AAD8RRL5"/>
<sequence length="330" mass="36583">MFVGSDDSGSSDLTSYYYIGCDNRHELGSDALVFWRNRRLLHRLLGSRGHHLFRNDPRFLRMWRSRTSLISPSPGPPHRSQPRPSDSPPAAASLCFVLTVFNATHVDTYAVLHGTTAFNAAHVDTWNGTTFIVPVISAFLADSCWGKAWCCSPCPRGSRRCGRRRARGSRAHRPPGSSSPLLRGAVPDLHRHGGVKSALLPFAAEQYDVDGGPEQAPRKQSFFTWFFGAINLGIFVTGTLVSWLQPAAERVMGARLRGLRPLPAPGGDWLPTRHALVQDSAARRPQSRLLLHRPSADRCRCQVLTLAGRDASQNDDVGHRRGYPTTRHRQ</sequence>
<proteinExistence type="predicted"/>
<dbReference type="Gene3D" id="1.20.1250.20">
    <property type="entry name" value="MFS general substrate transporter like domains"/>
    <property type="match status" value="1"/>
</dbReference>
<keyword evidence="2" id="KW-0472">Membrane</keyword>
<keyword evidence="4" id="KW-1185">Reference proteome</keyword>
<reference evidence="3" key="1">
    <citation type="submission" date="2023-07" db="EMBL/GenBank/DDBJ databases">
        <title>A chromosome-level genome assembly of Lolium multiflorum.</title>
        <authorList>
            <person name="Chen Y."/>
            <person name="Copetti D."/>
            <person name="Kolliker R."/>
            <person name="Studer B."/>
        </authorList>
    </citation>
    <scope>NUCLEOTIDE SEQUENCE</scope>
    <source>
        <strain evidence="3">02402/16</strain>
        <tissue evidence="3">Leaf</tissue>
    </source>
</reference>
<evidence type="ECO:0000256" key="2">
    <source>
        <dbReference type="SAM" id="Phobius"/>
    </source>
</evidence>
<feature type="transmembrane region" description="Helical" evidence="2">
    <location>
        <begin position="222"/>
        <end position="244"/>
    </location>
</feature>
<comment type="caution">
    <text evidence="3">The sequence shown here is derived from an EMBL/GenBank/DDBJ whole genome shotgun (WGS) entry which is preliminary data.</text>
</comment>
<dbReference type="Proteomes" id="UP001231189">
    <property type="component" value="Unassembled WGS sequence"/>
</dbReference>
<dbReference type="PANTHER" id="PTHR11654">
    <property type="entry name" value="OLIGOPEPTIDE TRANSPORTER-RELATED"/>
    <property type="match status" value="1"/>
</dbReference>
<feature type="compositionally biased region" description="Basic residues" evidence="1">
    <location>
        <begin position="161"/>
        <end position="173"/>
    </location>
</feature>
<name>A0AAD8RRL5_LOLMU</name>
<organism evidence="3 4">
    <name type="scientific">Lolium multiflorum</name>
    <name type="common">Italian ryegrass</name>
    <name type="synonym">Lolium perenne subsp. multiflorum</name>
    <dbReference type="NCBI Taxonomy" id="4521"/>
    <lineage>
        <taxon>Eukaryota</taxon>
        <taxon>Viridiplantae</taxon>
        <taxon>Streptophyta</taxon>
        <taxon>Embryophyta</taxon>
        <taxon>Tracheophyta</taxon>
        <taxon>Spermatophyta</taxon>
        <taxon>Magnoliopsida</taxon>
        <taxon>Liliopsida</taxon>
        <taxon>Poales</taxon>
        <taxon>Poaceae</taxon>
        <taxon>BOP clade</taxon>
        <taxon>Pooideae</taxon>
        <taxon>Poodae</taxon>
        <taxon>Poeae</taxon>
        <taxon>Poeae Chloroplast Group 2 (Poeae type)</taxon>
        <taxon>Loliodinae</taxon>
        <taxon>Loliinae</taxon>
        <taxon>Lolium</taxon>
    </lineage>
</organism>
<dbReference type="InterPro" id="IPR036259">
    <property type="entry name" value="MFS_trans_sf"/>
</dbReference>
<evidence type="ECO:0000313" key="3">
    <source>
        <dbReference type="EMBL" id="KAK1630576.1"/>
    </source>
</evidence>
<evidence type="ECO:0000313" key="4">
    <source>
        <dbReference type="Proteomes" id="UP001231189"/>
    </source>
</evidence>
<keyword evidence="2" id="KW-1133">Transmembrane helix</keyword>